<dbReference type="InterPro" id="IPR012359">
    <property type="entry name" value="MazG-related_YpjD"/>
</dbReference>
<dbReference type="EMBL" id="MFTO01000013">
    <property type="protein sequence ID" value="OGI63745.1"/>
    <property type="molecule type" value="Genomic_DNA"/>
</dbReference>
<dbReference type="Gene3D" id="1.10.287.1080">
    <property type="entry name" value="MazG-like"/>
    <property type="match status" value="1"/>
</dbReference>
<protein>
    <recommendedName>
        <fullName evidence="1">NTP pyrophosphohydrolase MazG-like domain-containing protein</fullName>
    </recommendedName>
</protein>
<dbReference type="InterPro" id="IPR047046">
    <property type="entry name" value="YpjD/YvdC"/>
</dbReference>
<dbReference type="SUPFAM" id="SSF101386">
    <property type="entry name" value="all-alpha NTP pyrophosphatases"/>
    <property type="match status" value="1"/>
</dbReference>
<evidence type="ECO:0000313" key="2">
    <source>
        <dbReference type="EMBL" id="OGI63745.1"/>
    </source>
</evidence>
<name>A0A1F6V2A6_9BACT</name>
<dbReference type="InterPro" id="IPR004518">
    <property type="entry name" value="MazG-like_dom"/>
</dbReference>
<evidence type="ECO:0000259" key="1">
    <source>
        <dbReference type="Pfam" id="PF03819"/>
    </source>
</evidence>
<feature type="domain" description="NTP pyrophosphohydrolase MazG-like" evidence="1">
    <location>
        <begin position="26"/>
        <end position="99"/>
    </location>
</feature>
<sequence length="102" mass="11831">MKKYQKEIDEWVKGFEEPYWPALSQFAHLAEEVGEVGRILNHMYGSKPKKSNEEKQELGEEIADVMFTLICMANSHGIDLDIEIEKVIAKSKSRDKDRFAKK</sequence>
<reference evidence="2 3" key="1">
    <citation type="journal article" date="2016" name="Nat. Commun.">
        <title>Thousands of microbial genomes shed light on interconnected biogeochemical processes in an aquifer system.</title>
        <authorList>
            <person name="Anantharaman K."/>
            <person name="Brown C.T."/>
            <person name="Hug L.A."/>
            <person name="Sharon I."/>
            <person name="Castelle C.J."/>
            <person name="Probst A.J."/>
            <person name="Thomas B.C."/>
            <person name="Singh A."/>
            <person name="Wilkins M.J."/>
            <person name="Karaoz U."/>
            <person name="Brodie E.L."/>
            <person name="Williams K.H."/>
            <person name="Hubbard S.S."/>
            <person name="Banfield J.F."/>
        </authorList>
    </citation>
    <scope>NUCLEOTIDE SEQUENCE [LARGE SCALE GENOMIC DNA]</scope>
</reference>
<dbReference type="Pfam" id="PF03819">
    <property type="entry name" value="MazG"/>
    <property type="match status" value="1"/>
</dbReference>
<gene>
    <name evidence="2" type="ORF">A2733_02130</name>
</gene>
<organism evidence="2 3">
    <name type="scientific">Candidatus Nomurabacteria bacterium RIFCSPHIGHO2_01_FULL_40_20</name>
    <dbReference type="NCBI Taxonomy" id="1801738"/>
    <lineage>
        <taxon>Bacteria</taxon>
        <taxon>Candidatus Nomuraibacteriota</taxon>
    </lineage>
</organism>
<proteinExistence type="predicted"/>
<dbReference type="AlphaFoldDB" id="A0A1F6V2A6"/>
<evidence type="ECO:0000313" key="3">
    <source>
        <dbReference type="Proteomes" id="UP000178985"/>
    </source>
</evidence>
<comment type="caution">
    <text evidence="2">The sequence shown here is derived from an EMBL/GenBank/DDBJ whole genome shotgun (WGS) entry which is preliminary data.</text>
</comment>
<dbReference type="PANTHER" id="PTHR42692:SF1">
    <property type="entry name" value="NUCLEOTIDE PYROPHOSPHOHYDROLASE"/>
    <property type="match status" value="1"/>
</dbReference>
<dbReference type="CDD" id="cd11531">
    <property type="entry name" value="NTP-PPase_BsYpjD"/>
    <property type="match status" value="1"/>
</dbReference>
<accession>A0A1F6V2A6</accession>
<dbReference type="Proteomes" id="UP000178985">
    <property type="component" value="Unassembled WGS sequence"/>
</dbReference>
<dbReference type="PANTHER" id="PTHR42692">
    <property type="entry name" value="NUCLEOTIDE PYROPHOSPHOHYDROLASE"/>
    <property type="match status" value="1"/>
</dbReference>
<dbReference type="PIRSF" id="PIRSF029904">
    <property type="entry name" value="UCP029904_pph"/>
    <property type="match status" value="1"/>
</dbReference>